<dbReference type="OrthoDB" id="19261at2759"/>
<feature type="transmembrane region" description="Helical" evidence="2">
    <location>
        <begin position="258"/>
        <end position="274"/>
    </location>
</feature>
<feature type="transmembrane region" description="Helical" evidence="2">
    <location>
        <begin position="149"/>
        <end position="167"/>
    </location>
</feature>
<evidence type="ECO:0000256" key="1">
    <source>
        <dbReference type="SAM" id="MobiDB-lite"/>
    </source>
</evidence>
<name>A0A0N1HW09_9EURO</name>
<proteinExistence type="predicted"/>
<feature type="compositionally biased region" description="Basic and acidic residues" evidence="1">
    <location>
        <begin position="376"/>
        <end position="386"/>
    </location>
</feature>
<keyword evidence="2" id="KW-0472">Membrane</keyword>
<gene>
    <name evidence="3" type="ORF">AB675_8513</name>
</gene>
<dbReference type="PANTHER" id="PTHR47797:SF1">
    <property type="entry name" value="CYTOCHROME B561 DOMAIN-CONTAINING PROTEIN-RELATED"/>
    <property type="match status" value="1"/>
</dbReference>
<dbReference type="PANTHER" id="PTHR47797">
    <property type="entry name" value="DEHYDROGENASE, PUTATIVE (AFU_ORTHOLOGUE AFUA_8G05805)-RELATED"/>
    <property type="match status" value="1"/>
</dbReference>
<sequence length="418" mass="43935">MVALYSSKKGRCQLAAIALLAVSANARAAIEPRETLLGQPVAFNTSDSNARPYTTAASVTHPAQGTWPAATGAWTGNGAAGMPATAAGTWPGASAGGAAGGAAGTWPGAGGAAGGNGAWNGAAGGAGGAGAWAGAAWPEWVATIPPARIAHFSLGATAFLFVFPFGGMIHRVWYHYHNVWVHAAVQMLGYLLFLGAAAIGIYMGAVEKKLVGFHPIMGMILLAGFTLQPFTELINYFLYRRWPKIKFIGHIHIWKGRTLLLVGLIHGGLGFAYSAKLDKELPMRKGPWPRVVPILYAIMACLVVILYTTVVIRKVYRPSSPADMDPEDMVENGVAFSVEQRTQFSQVRSSVRKPSDSAPGEKPASEPTALGTESVEPEKEATKKEGTVSPASPHSTPAAATSPSRMSSVKRIFRSDAL</sequence>
<reference evidence="3 4" key="1">
    <citation type="submission" date="2015-06" db="EMBL/GenBank/DDBJ databases">
        <title>Draft genome of the ant-associated black yeast Phialophora attae CBS 131958.</title>
        <authorList>
            <person name="Moreno L.F."/>
            <person name="Stielow B.J."/>
            <person name="de Hoog S."/>
            <person name="Vicente V.A."/>
            <person name="Weiss V.A."/>
            <person name="de Vries M."/>
            <person name="Cruz L.M."/>
            <person name="Souza E.M."/>
        </authorList>
    </citation>
    <scope>NUCLEOTIDE SEQUENCE [LARGE SCALE GENOMIC DNA]</scope>
    <source>
        <strain evidence="3 4">CBS 131958</strain>
    </source>
</reference>
<dbReference type="RefSeq" id="XP_018004177.1">
    <property type="nucleotide sequence ID" value="XM_018148965.1"/>
</dbReference>
<dbReference type="CDD" id="cd08760">
    <property type="entry name" value="Cyt_b561_FRRS1_like"/>
    <property type="match status" value="1"/>
</dbReference>
<feature type="region of interest" description="Disordered" evidence="1">
    <location>
        <begin position="345"/>
        <end position="418"/>
    </location>
</feature>
<keyword evidence="2" id="KW-0812">Transmembrane</keyword>
<dbReference type="Proteomes" id="UP000038010">
    <property type="component" value="Unassembled WGS sequence"/>
</dbReference>
<dbReference type="VEuPathDB" id="FungiDB:AB675_8513"/>
<feature type="compositionally biased region" description="Low complexity" evidence="1">
    <location>
        <begin position="389"/>
        <end position="407"/>
    </location>
</feature>
<evidence type="ECO:0008006" key="5">
    <source>
        <dbReference type="Google" id="ProtNLM"/>
    </source>
</evidence>
<organism evidence="3 4">
    <name type="scientific">Cyphellophora attinorum</name>
    <dbReference type="NCBI Taxonomy" id="1664694"/>
    <lineage>
        <taxon>Eukaryota</taxon>
        <taxon>Fungi</taxon>
        <taxon>Dikarya</taxon>
        <taxon>Ascomycota</taxon>
        <taxon>Pezizomycotina</taxon>
        <taxon>Eurotiomycetes</taxon>
        <taxon>Chaetothyriomycetidae</taxon>
        <taxon>Chaetothyriales</taxon>
        <taxon>Cyphellophoraceae</taxon>
        <taxon>Cyphellophora</taxon>
    </lineage>
</organism>
<evidence type="ECO:0000256" key="2">
    <source>
        <dbReference type="SAM" id="Phobius"/>
    </source>
</evidence>
<dbReference type="Gene3D" id="1.20.120.1770">
    <property type="match status" value="1"/>
</dbReference>
<dbReference type="GeneID" id="28740845"/>
<accession>A0A0N1HW09</accession>
<protein>
    <recommendedName>
        <fullName evidence="5">Cytochrome b561 domain-containing protein</fullName>
    </recommendedName>
</protein>
<evidence type="ECO:0000313" key="3">
    <source>
        <dbReference type="EMBL" id="KPI44214.1"/>
    </source>
</evidence>
<dbReference type="EMBL" id="LFJN01000003">
    <property type="protein sequence ID" value="KPI44214.1"/>
    <property type="molecule type" value="Genomic_DNA"/>
</dbReference>
<keyword evidence="4" id="KW-1185">Reference proteome</keyword>
<feature type="transmembrane region" description="Helical" evidence="2">
    <location>
        <begin position="216"/>
        <end position="238"/>
    </location>
</feature>
<comment type="caution">
    <text evidence="3">The sequence shown here is derived from an EMBL/GenBank/DDBJ whole genome shotgun (WGS) entry which is preliminary data.</text>
</comment>
<keyword evidence="2" id="KW-1133">Transmembrane helix</keyword>
<evidence type="ECO:0000313" key="4">
    <source>
        <dbReference type="Proteomes" id="UP000038010"/>
    </source>
</evidence>
<dbReference type="AlphaFoldDB" id="A0A0N1HW09"/>
<feature type="transmembrane region" description="Helical" evidence="2">
    <location>
        <begin position="179"/>
        <end position="204"/>
    </location>
</feature>
<feature type="transmembrane region" description="Helical" evidence="2">
    <location>
        <begin position="294"/>
        <end position="312"/>
    </location>
</feature>